<sequence length="158" mass="18459">MKRIILILLLIFSACTPKNEEPCCANYSIPSIYLLYKDVAGNNLFDPKNENAYKVDEIKVYYQINREEKLLEKATTLIEKNGVYYLGIGNFSQIASRWTAYEVEIMLSPNQEKRDKFKVTISMLDGYTVIDKIWYNGEIVFERKNDTMQDFLEVSILK</sequence>
<dbReference type="PROSITE" id="PS51257">
    <property type="entry name" value="PROKAR_LIPOPROTEIN"/>
    <property type="match status" value="1"/>
</dbReference>
<comment type="caution">
    <text evidence="1">The sequence shown here is derived from an EMBL/GenBank/DDBJ whole genome shotgun (WGS) entry which is preliminary data.</text>
</comment>
<evidence type="ECO:0008006" key="3">
    <source>
        <dbReference type="Google" id="ProtNLM"/>
    </source>
</evidence>
<dbReference type="RefSeq" id="WP_203966429.1">
    <property type="nucleotide sequence ID" value="NZ_BOPJ01000003.1"/>
</dbReference>
<protein>
    <recommendedName>
        <fullName evidence="3">DUF4825 domain-containing protein</fullName>
    </recommendedName>
</protein>
<keyword evidence="2" id="KW-1185">Reference proteome</keyword>
<evidence type="ECO:0000313" key="2">
    <source>
        <dbReference type="Proteomes" id="UP001622370"/>
    </source>
</evidence>
<proteinExistence type="predicted"/>
<name>A0ABW8QB32_9FLAO</name>
<dbReference type="EMBL" id="JBJGWJ010000003">
    <property type="protein sequence ID" value="MFK8293514.1"/>
    <property type="molecule type" value="Genomic_DNA"/>
</dbReference>
<dbReference type="Proteomes" id="UP001622370">
    <property type="component" value="Unassembled WGS sequence"/>
</dbReference>
<accession>A0ABW8QB32</accession>
<evidence type="ECO:0000313" key="1">
    <source>
        <dbReference type="EMBL" id="MFK8293514.1"/>
    </source>
</evidence>
<reference evidence="1 2" key="1">
    <citation type="journal article" date="2016" name="Sci. Rep.">
        <title>Whole genome sequencing identifies a novel species of the genus Capnocytophaga isolated from dog and cat bite wounds in humans.</title>
        <authorList>
            <person name="Zangenah S."/>
            <person name="Abbasi N."/>
            <person name="Andersson A.F."/>
            <person name="Bergman P."/>
        </authorList>
    </citation>
    <scope>NUCLEOTIDE SEQUENCE [LARGE SCALE GENOMIC DNA]</scope>
    <source>
        <strain evidence="1 2">W5</strain>
    </source>
</reference>
<gene>
    <name evidence="1" type="ORF">ACI76L_06940</name>
</gene>
<organism evidence="1 2">
    <name type="scientific">Capnocytophaga stomatis</name>
    <dbReference type="NCBI Taxonomy" id="1848904"/>
    <lineage>
        <taxon>Bacteria</taxon>
        <taxon>Pseudomonadati</taxon>
        <taxon>Bacteroidota</taxon>
        <taxon>Flavobacteriia</taxon>
        <taxon>Flavobacteriales</taxon>
        <taxon>Flavobacteriaceae</taxon>
        <taxon>Capnocytophaga</taxon>
    </lineage>
</organism>